<keyword evidence="6 9" id="KW-0472">Membrane</keyword>
<protein>
    <submittedName>
        <fullName evidence="10">Calcium-activated potassium channel subunit beta-4</fullName>
    </submittedName>
</protein>
<keyword evidence="11" id="KW-1185">Reference proteome</keyword>
<dbReference type="PANTHER" id="PTHR10258">
    <property type="entry name" value="CALCIUM-ACTIVATED POTASSIUM CHANNEL SUBUNIT BETA"/>
    <property type="match status" value="1"/>
</dbReference>
<dbReference type="AlphaFoldDB" id="A0A9W9ZDS9"/>
<dbReference type="OrthoDB" id="5953043at2759"/>
<evidence type="ECO:0000256" key="1">
    <source>
        <dbReference type="ARBA" id="ARBA00004141"/>
    </source>
</evidence>
<organism evidence="10 11">
    <name type="scientific">Desmophyllum pertusum</name>
    <dbReference type="NCBI Taxonomy" id="174260"/>
    <lineage>
        <taxon>Eukaryota</taxon>
        <taxon>Metazoa</taxon>
        <taxon>Cnidaria</taxon>
        <taxon>Anthozoa</taxon>
        <taxon>Hexacorallia</taxon>
        <taxon>Scleractinia</taxon>
        <taxon>Caryophylliina</taxon>
        <taxon>Caryophylliidae</taxon>
        <taxon>Desmophyllum</taxon>
    </lineage>
</organism>
<sequence>MRCTKLEVTVLFGVGVFLVGAICLVVVTMQTVFPARQEQEFKAVNCTIASGNLDGKAKCQQKKHDDSTYPCLRVYVLCGKDAKRNRSLESVQPRLLLKDFHSLQKQDCTYEPEQCNDKTEDNTHLLKLFQSQHGNPIGSSLQCFHNPKDPNQIIRQKASKESYNKMVLNNVVWPLGIILLAVVVTSLAACFFSSRRQNGYEKLDGSTTPLQQTL</sequence>
<keyword evidence="5" id="KW-0406">Ion transport</keyword>
<feature type="transmembrane region" description="Helical" evidence="9">
    <location>
        <begin position="171"/>
        <end position="192"/>
    </location>
</feature>
<dbReference type="Pfam" id="PF03185">
    <property type="entry name" value="CaKB"/>
    <property type="match status" value="1"/>
</dbReference>
<keyword evidence="4 9" id="KW-1133">Transmembrane helix</keyword>
<keyword evidence="3 9" id="KW-0812">Transmembrane</keyword>
<evidence type="ECO:0000256" key="4">
    <source>
        <dbReference type="ARBA" id="ARBA00022989"/>
    </source>
</evidence>
<feature type="transmembrane region" description="Helical" evidence="9">
    <location>
        <begin position="12"/>
        <end position="33"/>
    </location>
</feature>
<accession>A0A9W9ZDS9</accession>
<dbReference type="GO" id="GO:0015459">
    <property type="term" value="F:potassium channel regulator activity"/>
    <property type="evidence" value="ECO:0007669"/>
    <property type="project" value="TreeGrafter"/>
</dbReference>
<evidence type="ECO:0000256" key="7">
    <source>
        <dbReference type="ARBA" id="ARBA00023180"/>
    </source>
</evidence>
<dbReference type="GO" id="GO:0015269">
    <property type="term" value="F:calcium-activated potassium channel activity"/>
    <property type="evidence" value="ECO:0007669"/>
    <property type="project" value="InterPro"/>
</dbReference>
<dbReference type="GO" id="GO:0008076">
    <property type="term" value="C:voltage-gated potassium channel complex"/>
    <property type="evidence" value="ECO:0007669"/>
    <property type="project" value="TreeGrafter"/>
</dbReference>
<keyword evidence="2" id="KW-0813">Transport</keyword>
<dbReference type="PANTHER" id="PTHR10258:SF8">
    <property type="entry name" value="CALCIUM-ACTIVATED POTASSIUM CHANNEL BK ALPHA SUBUNIT DOMAIN-CONTAINING PROTEIN"/>
    <property type="match status" value="1"/>
</dbReference>
<evidence type="ECO:0000256" key="6">
    <source>
        <dbReference type="ARBA" id="ARBA00023136"/>
    </source>
</evidence>
<evidence type="ECO:0000256" key="2">
    <source>
        <dbReference type="ARBA" id="ARBA00022448"/>
    </source>
</evidence>
<evidence type="ECO:0000313" key="11">
    <source>
        <dbReference type="Proteomes" id="UP001163046"/>
    </source>
</evidence>
<proteinExistence type="predicted"/>
<evidence type="ECO:0000256" key="3">
    <source>
        <dbReference type="ARBA" id="ARBA00022692"/>
    </source>
</evidence>
<dbReference type="InterPro" id="IPR003930">
    <property type="entry name" value="K_chnl_Ca-activ_BK_bsu"/>
</dbReference>
<dbReference type="EMBL" id="MU826355">
    <property type="protein sequence ID" value="KAJ7379817.1"/>
    <property type="molecule type" value="Genomic_DNA"/>
</dbReference>
<evidence type="ECO:0000256" key="5">
    <source>
        <dbReference type="ARBA" id="ARBA00023065"/>
    </source>
</evidence>
<keyword evidence="7" id="KW-0325">Glycoprotein</keyword>
<reference evidence="10" key="1">
    <citation type="submission" date="2023-01" db="EMBL/GenBank/DDBJ databases">
        <title>Genome assembly of the deep-sea coral Lophelia pertusa.</title>
        <authorList>
            <person name="Herrera S."/>
            <person name="Cordes E."/>
        </authorList>
    </citation>
    <scope>NUCLEOTIDE SEQUENCE</scope>
    <source>
        <strain evidence="10">USNM1676648</strain>
        <tissue evidence="10">Polyp</tissue>
    </source>
</reference>
<dbReference type="GO" id="GO:0005513">
    <property type="term" value="P:detection of calcium ion"/>
    <property type="evidence" value="ECO:0007669"/>
    <property type="project" value="TreeGrafter"/>
</dbReference>
<evidence type="ECO:0000313" key="10">
    <source>
        <dbReference type="EMBL" id="KAJ7379817.1"/>
    </source>
</evidence>
<dbReference type="Proteomes" id="UP001163046">
    <property type="component" value="Unassembled WGS sequence"/>
</dbReference>
<evidence type="ECO:0000256" key="9">
    <source>
        <dbReference type="SAM" id="Phobius"/>
    </source>
</evidence>
<keyword evidence="8 10" id="KW-0407">Ion channel</keyword>
<comment type="subcellular location">
    <subcellularLocation>
        <location evidence="1">Membrane</location>
        <topology evidence="1">Multi-pass membrane protein</topology>
    </subcellularLocation>
</comment>
<name>A0A9W9ZDS9_9CNID</name>
<evidence type="ECO:0000256" key="8">
    <source>
        <dbReference type="ARBA" id="ARBA00023303"/>
    </source>
</evidence>
<gene>
    <name evidence="10" type="primary">KCNMB4_1</name>
    <name evidence="10" type="ORF">OS493_012564</name>
</gene>
<comment type="caution">
    <text evidence="10">The sequence shown here is derived from an EMBL/GenBank/DDBJ whole genome shotgun (WGS) entry which is preliminary data.</text>
</comment>